<feature type="transmembrane region" description="Helical" evidence="1">
    <location>
        <begin position="104"/>
        <end position="121"/>
    </location>
</feature>
<proteinExistence type="predicted"/>
<feature type="transmembrane region" description="Helical" evidence="1">
    <location>
        <begin position="73"/>
        <end position="92"/>
    </location>
</feature>
<organism evidence="2 3">
    <name type="scientific">Sediminicola luteus</name>
    <dbReference type="NCBI Taxonomy" id="319238"/>
    <lineage>
        <taxon>Bacteria</taxon>
        <taxon>Pseudomonadati</taxon>
        <taxon>Bacteroidota</taxon>
        <taxon>Flavobacteriia</taxon>
        <taxon>Flavobacteriales</taxon>
        <taxon>Flavobacteriaceae</taxon>
        <taxon>Sediminicola</taxon>
    </lineage>
</organism>
<evidence type="ECO:0000313" key="2">
    <source>
        <dbReference type="EMBL" id="MET7029162.1"/>
    </source>
</evidence>
<feature type="transmembrane region" description="Helical" evidence="1">
    <location>
        <begin position="185"/>
        <end position="205"/>
    </location>
</feature>
<feature type="transmembrane region" description="Helical" evidence="1">
    <location>
        <begin position="127"/>
        <end position="148"/>
    </location>
</feature>
<keyword evidence="1" id="KW-0812">Transmembrane</keyword>
<name>A0ABV2TW70_9FLAO</name>
<dbReference type="Proteomes" id="UP001549773">
    <property type="component" value="Unassembled WGS sequence"/>
</dbReference>
<comment type="caution">
    <text evidence="2">The sequence shown here is derived from an EMBL/GenBank/DDBJ whole genome shotgun (WGS) entry which is preliminary data.</text>
</comment>
<evidence type="ECO:0000313" key="3">
    <source>
        <dbReference type="Proteomes" id="UP001549773"/>
    </source>
</evidence>
<evidence type="ECO:0008006" key="4">
    <source>
        <dbReference type="Google" id="ProtNLM"/>
    </source>
</evidence>
<feature type="transmembrane region" description="Helical" evidence="1">
    <location>
        <begin position="12"/>
        <end position="34"/>
    </location>
</feature>
<dbReference type="EMBL" id="JBEWYP010000003">
    <property type="protein sequence ID" value="MET7029162.1"/>
    <property type="molecule type" value="Genomic_DNA"/>
</dbReference>
<protein>
    <recommendedName>
        <fullName evidence="4">DUF998 domain-containing protein</fullName>
    </recommendedName>
</protein>
<sequence length="215" mass="24189">MNWNTTHEKPKALLIPILGMLLFVFFIIKAASLYPGGSQYSSTEEGFSFLNNYLCDLLDSTTFNGSPNPSKDLARLALFLLCSCLTVLWYYLPKLFKRKGVHLVVIRVTGISAMIITLFLSSNSHDLVIYIAGLIGLIAMITTIVALYKEGYQELFALGIFCLAILLLNYYIYESGLLITVLPAIQKITFVSFIGWFALLNISLYRKMRTTKNVQ</sequence>
<keyword evidence="1" id="KW-1133">Transmembrane helix</keyword>
<reference evidence="2 3" key="1">
    <citation type="submission" date="2024-07" db="EMBL/GenBank/DDBJ databases">
        <title>The genome sequence of type strain Sediminicola luteus GDMCC 1.2596T.</title>
        <authorList>
            <person name="Liu Y."/>
        </authorList>
    </citation>
    <scope>NUCLEOTIDE SEQUENCE [LARGE SCALE GENOMIC DNA]</scope>
    <source>
        <strain evidence="2 3">GDMCC 1.2596</strain>
    </source>
</reference>
<keyword evidence="3" id="KW-1185">Reference proteome</keyword>
<feature type="transmembrane region" description="Helical" evidence="1">
    <location>
        <begin position="155"/>
        <end position="173"/>
    </location>
</feature>
<gene>
    <name evidence="2" type="ORF">ABXZ32_07135</name>
</gene>
<evidence type="ECO:0000256" key="1">
    <source>
        <dbReference type="SAM" id="Phobius"/>
    </source>
</evidence>
<dbReference type="RefSeq" id="WP_354617986.1">
    <property type="nucleotide sequence ID" value="NZ_JBEWYP010000003.1"/>
</dbReference>
<accession>A0ABV2TW70</accession>
<keyword evidence="1" id="KW-0472">Membrane</keyword>